<comment type="caution">
    <text evidence="1">The sequence shown here is derived from an EMBL/GenBank/DDBJ whole genome shotgun (WGS) entry which is preliminary data.</text>
</comment>
<dbReference type="EMBL" id="MUPM01000232">
    <property type="protein sequence ID" value="OOQ31031.1"/>
    <property type="molecule type" value="Genomic_DNA"/>
</dbReference>
<evidence type="ECO:0000313" key="1">
    <source>
        <dbReference type="EMBL" id="OOQ31031.1"/>
    </source>
</evidence>
<name>A0A083YG59_HELPX</name>
<accession>A0A083YG59</accession>
<sequence>MLAKIVFSSLVAFGVLSANVEQFGSFFNEIKKEQEEVAAKEDALKARKKLLNNTHDFLEDLVFRKQKIKELVDYRAKVLLDLENKYKKEKEALEKETRGKILTAKSKAYGDLEQALKDNPLYKKLLPNPYAYVLNQETFTKEDKERLSYYYPQVKTSSIFKKTTATTKDKAQALLQMGVFSLDEEQNKKASRLALSYKQAIEEYSNNISNLLSRKELDNIDYYLQLERNKFDSKAKDIAQKATNTLIFNSERLAFSMAIDKINEKYLRGYEAFSNLLKNVKDDVELNTLTKNFTNQKLSFAQKQKLCLLVLDSFNFDTQSKKSILKKTNEYNIFVDSDPMMSDKTTMQKEHYKIFNFFKTVLSAYRNNVAKNNPFE</sequence>
<dbReference type="AlphaFoldDB" id="A0A083YG59"/>
<evidence type="ECO:0000313" key="2">
    <source>
        <dbReference type="Proteomes" id="UP000319468"/>
    </source>
</evidence>
<gene>
    <name evidence="1" type="ORF">B0X69_06615</name>
</gene>
<proteinExistence type="predicted"/>
<dbReference type="Proteomes" id="UP000319468">
    <property type="component" value="Unassembled WGS sequence"/>
</dbReference>
<dbReference type="RefSeq" id="WP_033583733.1">
    <property type="nucleotide sequence ID" value="NZ_CP071986.1"/>
</dbReference>
<protein>
    <submittedName>
        <fullName evidence="1">Sodium:calcium antiporter</fullName>
    </submittedName>
</protein>
<organism evidence="1 2">
    <name type="scientific">Helicobacter pylori</name>
    <name type="common">Campylobacter pylori</name>
    <dbReference type="NCBI Taxonomy" id="210"/>
    <lineage>
        <taxon>Bacteria</taxon>
        <taxon>Pseudomonadati</taxon>
        <taxon>Campylobacterota</taxon>
        <taxon>Epsilonproteobacteria</taxon>
        <taxon>Campylobacterales</taxon>
        <taxon>Helicobacteraceae</taxon>
        <taxon>Helicobacter</taxon>
    </lineage>
</organism>
<reference evidence="1 2" key="1">
    <citation type="journal article" date="2017" name="Front. Cell. Infect. Microbiol.">
        <title>Whole Genome Sequence and Phylogenetic Analysis Show Helicobacter pylori Strains from Latin America Have Followed a Unique Evolution Pathway.</title>
        <authorList>
            <person name="Munoz-Ramirez Z.Y."/>
            <person name="Mendez-Tenorio A."/>
            <person name="Kato I."/>
            <person name="Bravo M.M."/>
            <person name="Rizzato C."/>
            <person name="Thorell K."/>
            <person name="Torres R.C."/>
            <person name="Aviles-Jimenez F."/>
            <person name="Camorlinga M."/>
            <person name="Canzian F."/>
            <person name="Torres J."/>
        </authorList>
    </citation>
    <scope>NUCLEOTIDE SEQUENCE [LARGE SCALE GENOMIC DNA]</scope>
    <source>
        <strain evidence="1 2">CM22347</strain>
    </source>
</reference>